<protein>
    <submittedName>
        <fullName evidence="1">Uncharacterized protein</fullName>
    </submittedName>
</protein>
<evidence type="ECO:0000313" key="2">
    <source>
        <dbReference type="Proteomes" id="UP001461163"/>
    </source>
</evidence>
<gene>
    <name evidence="1" type="ORF">WNY77_08485</name>
</gene>
<reference evidence="1 2" key="1">
    <citation type="submission" date="2024-03" db="EMBL/GenBank/DDBJ databases">
        <title>Community enrichment and isolation of bacterial strains for fucoidan degradation.</title>
        <authorList>
            <person name="Sichert A."/>
        </authorList>
    </citation>
    <scope>NUCLEOTIDE SEQUENCE [LARGE SCALE GENOMIC DNA]</scope>
    <source>
        <strain evidence="1 2">AS12</strain>
    </source>
</reference>
<proteinExistence type="predicted"/>
<accession>A0ABU9SU64</accession>
<comment type="caution">
    <text evidence="1">The sequence shown here is derived from an EMBL/GenBank/DDBJ whole genome shotgun (WGS) entry which is preliminary data.</text>
</comment>
<evidence type="ECO:0000313" key="1">
    <source>
        <dbReference type="EMBL" id="MEM5497425.1"/>
    </source>
</evidence>
<sequence length="153" mass="17646">MNRIIITRFWPFALILLIICIVYVNSIFNVSAQKGAQCQLIHTNKCQVELNGVQFSGRFLQNAEVEEELSVELVYPSQYDLQQSYVQGVNMYMGQTALMNTRVATIDNKTISENLLFLGACSERDMRWQLVLLFVNSATGDEKRVFFNFETHY</sequence>
<dbReference type="EMBL" id="JBBMQS010000004">
    <property type="protein sequence ID" value="MEM5497425.1"/>
    <property type="molecule type" value="Genomic_DNA"/>
</dbReference>
<dbReference type="RefSeq" id="WP_342881448.1">
    <property type="nucleotide sequence ID" value="NZ_JBBMQS010000004.1"/>
</dbReference>
<dbReference type="Proteomes" id="UP001461163">
    <property type="component" value="Unassembled WGS sequence"/>
</dbReference>
<name>A0ABU9SU64_9ALTE</name>
<organism evidence="1 2">
    <name type="scientific">Paraglaciecola mesophila</name>
    <dbReference type="NCBI Taxonomy" id="197222"/>
    <lineage>
        <taxon>Bacteria</taxon>
        <taxon>Pseudomonadati</taxon>
        <taxon>Pseudomonadota</taxon>
        <taxon>Gammaproteobacteria</taxon>
        <taxon>Alteromonadales</taxon>
        <taxon>Alteromonadaceae</taxon>
        <taxon>Paraglaciecola</taxon>
    </lineage>
</organism>
<keyword evidence="2" id="KW-1185">Reference proteome</keyword>